<dbReference type="Proteomes" id="UP000678895">
    <property type="component" value="Unassembled WGS sequence"/>
</dbReference>
<evidence type="ECO:0000256" key="1">
    <source>
        <dbReference type="ARBA" id="ARBA00004651"/>
    </source>
</evidence>
<protein>
    <submittedName>
        <fullName evidence="7">UPF0750 membrane protein YitE</fullName>
    </submittedName>
</protein>
<organism evidence="7 8">
    <name type="scientific">Paenibacillus apis</name>
    <dbReference type="NCBI Taxonomy" id="1792174"/>
    <lineage>
        <taxon>Bacteria</taxon>
        <taxon>Bacillati</taxon>
        <taxon>Bacillota</taxon>
        <taxon>Bacilli</taxon>
        <taxon>Bacillales</taxon>
        <taxon>Paenibacillaceae</taxon>
        <taxon>Paenibacillus</taxon>
    </lineage>
</organism>
<feature type="transmembrane region" description="Helical" evidence="6">
    <location>
        <begin position="21"/>
        <end position="39"/>
    </location>
</feature>
<reference evidence="7" key="1">
    <citation type="submission" date="2021-03" db="EMBL/GenBank/DDBJ databases">
        <title>Antimicrobial resistance genes in bacteria isolated from Japanese honey, and their potential for conferring macrolide and lincosamide resistance in the American foulbrood pathogen Paenibacillus larvae.</title>
        <authorList>
            <person name="Okamoto M."/>
            <person name="Kumagai M."/>
            <person name="Kanamori H."/>
            <person name="Takamatsu D."/>
        </authorList>
    </citation>
    <scope>NUCLEOTIDE SEQUENCE</scope>
    <source>
        <strain evidence="7">J41TS4</strain>
    </source>
</reference>
<evidence type="ECO:0000256" key="6">
    <source>
        <dbReference type="SAM" id="Phobius"/>
    </source>
</evidence>
<feature type="transmembrane region" description="Helical" evidence="6">
    <location>
        <begin position="162"/>
        <end position="187"/>
    </location>
</feature>
<evidence type="ECO:0000256" key="4">
    <source>
        <dbReference type="ARBA" id="ARBA00022989"/>
    </source>
</evidence>
<keyword evidence="8" id="KW-1185">Reference proteome</keyword>
<evidence type="ECO:0000313" key="7">
    <source>
        <dbReference type="EMBL" id="GIO42590.1"/>
    </source>
</evidence>
<dbReference type="RefSeq" id="WP_301627382.1">
    <property type="nucleotide sequence ID" value="NZ_BORS01000007.1"/>
</dbReference>
<dbReference type="PANTHER" id="PTHR33545:SF9">
    <property type="entry name" value="UPF0750 MEMBRANE PROTEIN YITE"/>
    <property type="match status" value="1"/>
</dbReference>
<evidence type="ECO:0000313" key="8">
    <source>
        <dbReference type="Proteomes" id="UP000678895"/>
    </source>
</evidence>
<dbReference type="PANTHER" id="PTHR33545">
    <property type="entry name" value="UPF0750 MEMBRANE PROTEIN YITT-RELATED"/>
    <property type="match status" value="1"/>
</dbReference>
<evidence type="ECO:0000256" key="5">
    <source>
        <dbReference type="ARBA" id="ARBA00023136"/>
    </source>
</evidence>
<comment type="caution">
    <text evidence="7">The sequence shown here is derived from an EMBL/GenBank/DDBJ whole genome shotgun (WGS) entry which is preliminary data.</text>
</comment>
<feature type="transmembrane region" description="Helical" evidence="6">
    <location>
        <begin position="86"/>
        <end position="108"/>
    </location>
</feature>
<keyword evidence="5 6" id="KW-0472">Membrane</keyword>
<accession>A0A919Y5G4</accession>
<evidence type="ECO:0000256" key="2">
    <source>
        <dbReference type="ARBA" id="ARBA00022475"/>
    </source>
</evidence>
<dbReference type="AlphaFoldDB" id="A0A919Y5G4"/>
<keyword evidence="2" id="KW-1003">Cell membrane</keyword>
<dbReference type="InterPro" id="IPR051461">
    <property type="entry name" value="UPF0750_membrane"/>
</dbReference>
<proteinExistence type="predicted"/>
<evidence type="ECO:0000256" key="3">
    <source>
        <dbReference type="ARBA" id="ARBA00022692"/>
    </source>
</evidence>
<dbReference type="EMBL" id="BORS01000007">
    <property type="protein sequence ID" value="GIO42590.1"/>
    <property type="molecule type" value="Genomic_DNA"/>
</dbReference>
<gene>
    <name evidence="7" type="primary">yitE</name>
    <name evidence="7" type="ORF">J41TS4_23480</name>
</gene>
<sequence length="218" mass="24169">MTTITYSSRARFFRRLWQKNIHILAGSLIQGFAMGVFLFPHAIPAGGCAGLAILLYHSLQLPVSIGLWATNILFLLLAVHHLGRVSAIGTIIVITATAVSVNFFQVYLHSPFSNVWLDLIAGSVFLGAGISVLLRERFTNGGIGFVALALARRRKVNPGSTLFWMNAVIFLLTAVVIDWSIIVLALLCQWISTRIVKMAYSPVMLLKRPLYFGVWRKK</sequence>
<dbReference type="GO" id="GO:0005886">
    <property type="term" value="C:plasma membrane"/>
    <property type="evidence" value="ECO:0007669"/>
    <property type="project" value="UniProtKB-SubCell"/>
</dbReference>
<feature type="transmembrane region" description="Helical" evidence="6">
    <location>
        <begin position="114"/>
        <end position="134"/>
    </location>
</feature>
<dbReference type="Pfam" id="PF02588">
    <property type="entry name" value="YitT_membrane"/>
    <property type="match status" value="1"/>
</dbReference>
<keyword evidence="4 6" id="KW-1133">Transmembrane helix</keyword>
<keyword evidence="3 6" id="KW-0812">Transmembrane</keyword>
<feature type="transmembrane region" description="Helical" evidence="6">
    <location>
        <begin position="59"/>
        <end position="79"/>
    </location>
</feature>
<comment type="subcellular location">
    <subcellularLocation>
        <location evidence="1">Cell membrane</location>
        <topology evidence="1">Multi-pass membrane protein</topology>
    </subcellularLocation>
</comment>
<name>A0A919Y5G4_9BACL</name>
<dbReference type="InterPro" id="IPR003740">
    <property type="entry name" value="YitT"/>
</dbReference>